<reference evidence="2 13" key="3">
    <citation type="journal article" date="2019" name="Nat. Med.">
        <title>A library of human gut bacterial isolates paired with longitudinal multiomics data enables mechanistic microbiome research.</title>
        <authorList>
            <person name="Poyet M."/>
            <person name="Groussin M."/>
            <person name="Gibbons S.M."/>
            <person name="Avila-Pacheco J."/>
            <person name="Jiang X."/>
            <person name="Kearney S.M."/>
            <person name="Perrotta A.R."/>
            <person name="Berdy B."/>
            <person name="Zhao S."/>
            <person name="Lieberman T.D."/>
            <person name="Swanson P.K."/>
            <person name="Smith M."/>
            <person name="Roesemann S."/>
            <person name="Alexander J.E."/>
            <person name="Rich S.A."/>
            <person name="Livny J."/>
            <person name="Vlamakis H."/>
            <person name="Clish C."/>
            <person name="Bullock K."/>
            <person name="Deik A."/>
            <person name="Scott J."/>
            <person name="Pierce K.A."/>
            <person name="Xavier R.J."/>
            <person name="Alm E.J."/>
        </authorList>
    </citation>
    <scope>NUCLEOTIDE SEQUENCE [LARGE SCALE GENOMIC DNA]</scope>
    <source>
        <strain evidence="2 13">BIOML-A1</strain>
    </source>
</reference>
<dbReference type="AlphaFoldDB" id="A0A173S0U1"/>
<dbReference type="Proteomes" id="UP000283586">
    <property type="component" value="Unassembled WGS sequence"/>
</dbReference>
<name>A0A173S0U1_9FIRM</name>
<evidence type="ECO:0000313" key="8">
    <source>
        <dbReference type="Proteomes" id="UP000095350"/>
    </source>
</evidence>
<dbReference type="EMBL" id="CYXZ01000004">
    <property type="protein sequence ID" value="CUM83596.1"/>
    <property type="molecule type" value="Genomic_DNA"/>
</dbReference>
<evidence type="ECO:0000313" key="5">
    <source>
        <dbReference type="EMBL" id="RHC14476.1"/>
    </source>
</evidence>
<evidence type="ECO:0000313" key="12">
    <source>
        <dbReference type="Proteomes" id="UP000284465"/>
    </source>
</evidence>
<dbReference type="EMBL" id="WGGT01000002">
    <property type="protein sequence ID" value="MVQ44584.1"/>
    <property type="molecule type" value="Genomic_DNA"/>
</dbReference>
<dbReference type="OrthoDB" id="2048474at2"/>
<dbReference type="RefSeq" id="WP_006856184.1">
    <property type="nucleotide sequence ID" value="NZ_CABIYH010000004.1"/>
</dbReference>
<evidence type="ECO:0000313" key="14">
    <source>
        <dbReference type="Proteomes" id="UP000479531"/>
    </source>
</evidence>
<reference evidence="3 14" key="4">
    <citation type="submission" date="2019-10" db="EMBL/GenBank/DDBJ databases">
        <title>Roseburia spp. ameliorate alcoholic fatty liver via restoration of gut barrier function.</title>
        <authorList>
            <person name="Seo B."/>
            <person name="Ko G."/>
        </authorList>
    </citation>
    <scope>NUCLEOTIDE SEQUENCE [LARGE SCALE GENOMIC DNA]</scope>
    <source>
        <strain evidence="3 14">SNUG30017</strain>
    </source>
</reference>
<evidence type="ECO:0000313" key="10">
    <source>
        <dbReference type="Proteomes" id="UP000283586"/>
    </source>
</evidence>
<sequence length="184" mass="20820">MINLKNCRVIIREQKKNSVLADTVILGHNLLTNIIKVRASAMAYRPKEPVGLLVFLENKIYSYLGTVQGAVIANEMSIALYDEEQKKGRKFERYEIEASGKIEGVRIKNNMITLHKPIPVTIKNMSANGVLFKGISGCLDVGMQLQLYMDVTDSGMRYEYKVVRKQNSNPETEEYGCKMVAKKK</sequence>
<dbReference type="EMBL" id="WNAJ01000022">
    <property type="protein sequence ID" value="MTR86397.1"/>
    <property type="molecule type" value="Genomic_DNA"/>
</dbReference>
<dbReference type="Proteomes" id="UP000478483">
    <property type="component" value="Unassembled WGS sequence"/>
</dbReference>
<evidence type="ECO:0000313" key="2">
    <source>
        <dbReference type="EMBL" id="MTR86397.1"/>
    </source>
</evidence>
<evidence type="ECO:0000313" key="11">
    <source>
        <dbReference type="Proteomes" id="UP000284051"/>
    </source>
</evidence>
<dbReference type="GeneID" id="61432880"/>
<dbReference type="EMBL" id="QSHO01000016">
    <property type="protein sequence ID" value="RHC14476.1"/>
    <property type="molecule type" value="Genomic_DNA"/>
</dbReference>
<organism evidence="1 8">
    <name type="scientific">Roseburia intestinalis</name>
    <dbReference type="NCBI Taxonomy" id="166486"/>
    <lineage>
        <taxon>Bacteria</taxon>
        <taxon>Bacillati</taxon>
        <taxon>Bacillota</taxon>
        <taxon>Clostridia</taxon>
        <taxon>Lachnospirales</taxon>
        <taxon>Lachnospiraceae</taxon>
        <taxon>Roseburia</taxon>
    </lineage>
</organism>
<dbReference type="EMBL" id="QSFP01000006">
    <property type="protein sequence ID" value="RHA67874.1"/>
    <property type="molecule type" value="Genomic_DNA"/>
</dbReference>
<dbReference type="Proteomes" id="UP000284051">
    <property type="component" value="Unassembled WGS sequence"/>
</dbReference>
<reference evidence="1 8" key="1">
    <citation type="submission" date="2015-09" db="EMBL/GenBank/DDBJ databases">
        <authorList>
            <consortium name="Pathogen Informatics"/>
        </authorList>
    </citation>
    <scope>NUCLEOTIDE SEQUENCE [LARGE SCALE GENOMIC DNA]</scope>
    <source>
        <strain evidence="1 8">2789STDY5834960</strain>
    </source>
</reference>
<proteinExistence type="predicted"/>
<evidence type="ECO:0000313" key="4">
    <source>
        <dbReference type="EMBL" id="RHA67874.1"/>
    </source>
</evidence>
<evidence type="ECO:0000313" key="6">
    <source>
        <dbReference type="EMBL" id="RHG25251.1"/>
    </source>
</evidence>
<dbReference type="Proteomes" id="UP000283513">
    <property type="component" value="Unassembled WGS sequence"/>
</dbReference>
<dbReference type="Proteomes" id="UP000479531">
    <property type="component" value="Unassembled WGS sequence"/>
</dbReference>
<dbReference type="Proteomes" id="UP000284465">
    <property type="component" value="Unassembled WGS sequence"/>
</dbReference>
<dbReference type="EMBL" id="QRID01000027">
    <property type="protein sequence ID" value="RHG25251.1"/>
    <property type="molecule type" value="Genomic_DNA"/>
</dbReference>
<dbReference type="EMBL" id="QRQN01000026">
    <property type="protein sequence ID" value="RHN04351.1"/>
    <property type="molecule type" value="Genomic_DNA"/>
</dbReference>
<protein>
    <submittedName>
        <fullName evidence="2">PilZ domain-containing protein</fullName>
    </submittedName>
</protein>
<reference evidence="9 10" key="2">
    <citation type="submission" date="2018-08" db="EMBL/GenBank/DDBJ databases">
        <title>A genome reference for cultivated species of the human gut microbiota.</title>
        <authorList>
            <person name="Zou Y."/>
            <person name="Xue W."/>
            <person name="Luo G."/>
        </authorList>
    </citation>
    <scope>NUCLEOTIDE SEQUENCE [LARGE SCALE GENOMIC DNA]</scope>
    <source>
        <strain evidence="7 10">AF31-21AC</strain>
        <strain evidence="6 11">AM22-21LB</strain>
        <strain evidence="5 9">AM37-1AC</strain>
        <strain evidence="4 12">AM43-11</strain>
    </source>
</reference>
<accession>A0A173S0U1</accession>
<dbReference type="PaxDb" id="166486-ERS852572_00716"/>
<dbReference type="Proteomes" id="UP000095350">
    <property type="component" value="Unassembled WGS sequence"/>
</dbReference>
<evidence type="ECO:0000313" key="3">
    <source>
        <dbReference type="EMBL" id="MVQ44584.1"/>
    </source>
</evidence>
<evidence type="ECO:0000313" key="1">
    <source>
        <dbReference type="EMBL" id="CUM83596.1"/>
    </source>
</evidence>
<evidence type="ECO:0000313" key="9">
    <source>
        <dbReference type="Proteomes" id="UP000283513"/>
    </source>
</evidence>
<evidence type="ECO:0000313" key="7">
    <source>
        <dbReference type="EMBL" id="RHN04351.1"/>
    </source>
</evidence>
<gene>
    <name evidence="6" type="ORF">DW264_17550</name>
    <name evidence="5" type="ORF">DW856_15850</name>
    <name evidence="4" type="ORF">DW927_06875</name>
    <name evidence="7" type="ORF">DWZ31_16665</name>
    <name evidence="1" type="ORF">ERS852572_00716</name>
    <name evidence="3" type="ORF">GCK47_02390</name>
    <name evidence="2" type="ORF">GMD50_15415</name>
</gene>
<evidence type="ECO:0000313" key="13">
    <source>
        <dbReference type="Proteomes" id="UP000478483"/>
    </source>
</evidence>